<name>A0A427XR92_9TREE</name>
<dbReference type="OrthoDB" id="5563016at2759"/>
<dbReference type="EMBL" id="RSCD01000031">
    <property type="protein sequence ID" value="RSH81376.1"/>
    <property type="molecule type" value="Genomic_DNA"/>
</dbReference>
<dbReference type="PANTHER" id="PTHR12751:SF18">
    <property type="entry name" value="PHOSPHATASE AND ACTIN REGULATOR 1"/>
    <property type="match status" value="1"/>
</dbReference>
<comment type="caution">
    <text evidence="2">The sequence shown here is derived from an EMBL/GenBank/DDBJ whole genome shotgun (WGS) entry which is preliminary data.</text>
</comment>
<feature type="compositionally biased region" description="Basic and acidic residues" evidence="1">
    <location>
        <begin position="523"/>
        <end position="536"/>
    </location>
</feature>
<feature type="region of interest" description="Disordered" evidence="1">
    <location>
        <begin position="454"/>
        <end position="589"/>
    </location>
</feature>
<reference evidence="2 3" key="1">
    <citation type="submission" date="2018-11" db="EMBL/GenBank/DDBJ databases">
        <title>Genome sequence of Saitozyma podzolica DSM 27192.</title>
        <authorList>
            <person name="Aliyu H."/>
            <person name="Gorte O."/>
            <person name="Ochsenreither K."/>
        </authorList>
    </citation>
    <scope>NUCLEOTIDE SEQUENCE [LARGE SCALE GENOMIC DNA]</scope>
    <source>
        <strain evidence="2 3">DSM 27192</strain>
    </source>
</reference>
<evidence type="ECO:0000313" key="3">
    <source>
        <dbReference type="Proteomes" id="UP000279259"/>
    </source>
</evidence>
<feature type="compositionally biased region" description="Polar residues" evidence="1">
    <location>
        <begin position="537"/>
        <end position="567"/>
    </location>
</feature>
<feature type="compositionally biased region" description="Low complexity" evidence="1">
    <location>
        <begin position="293"/>
        <end position="302"/>
    </location>
</feature>
<accession>A0A427XR92</accession>
<dbReference type="Proteomes" id="UP000279259">
    <property type="component" value="Unassembled WGS sequence"/>
</dbReference>
<feature type="compositionally biased region" description="Low complexity" evidence="1">
    <location>
        <begin position="196"/>
        <end position="214"/>
    </location>
</feature>
<sequence>MFAQHQHPHQPQQHLPAHQAWTTSAIPASAFYPAPPVQFQYPGQVFHHGFQQSQADFQAWANAYQHMILASNGASGQGSMTPPPPPPMGEYDRRRTSSGPADAQHGGSYFEQRSQAQQDAPSPSVPVPRAQSPPVSQQRPQQQQQGGFHPYKRNGPSHKPSRENMSAAASASASSPTVSTSFPRSQSHPVLPSPDSRTPSPASNRSASNPAPTAHSRTLSLDSPANAVPLPPRRSEAGEPTARGSFSSDRSRERESRPEAPAPPRSASPKPTSKPSTPLHPGPIASATNTARPSPLSQSSAPAPSPEKAKGFKNRFKKALGDKPSKASTQVGSTPVKSAVTPQTFSPSETSTRSATPPTTPPQDLPAPQRPFAVSHMQALGSEVSLADTERTATTPAPEQGKGKGRSLFRMRNMSTDNISLSSTVSSASMMIRKMGSLGKIARRNSLMGISRIFKEKPKDEDGPLPEKQAKKKDKKKSKSNKGEPVPAAVSHATVEAQEPSDDRTLAGLSPAAKLARQHTLRSRAEAARLEAEKRAQSTGEPTWDNNTVNRPPQHLPSISSVVSEQTSAPNSAPSPSSGPEVVRVTPRTTSTVVHAVAVSEAEYDSEDDSSEGETVEDLTVHMAKHKLSDEADREFMNTWGQAVIDRSAVPKKGILKNMTASMSRQRSNSTAETSSSASVIGPLGHPQADPDLIDGLHHPTPQAEHLEFTFDSSPDFDQKLSFAPAVHVASPSPYANPQMNTSAPALSVMGRPHQGAGVRSMTVPAGPKRRIIWAPECAVYSTYDAGTYDRRSEPATCNRLTPELALAIKQELNAFKLEMPVHPASRVYTHYFA</sequence>
<dbReference type="STRING" id="1890683.A0A427XR92"/>
<dbReference type="GO" id="GO:0003779">
    <property type="term" value="F:actin binding"/>
    <property type="evidence" value="ECO:0007669"/>
    <property type="project" value="TreeGrafter"/>
</dbReference>
<feature type="compositionally biased region" description="Basic and acidic residues" evidence="1">
    <location>
        <begin position="249"/>
        <end position="258"/>
    </location>
</feature>
<feature type="compositionally biased region" description="Low complexity" evidence="1">
    <location>
        <begin position="668"/>
        <end position="679"/>
    </location>
</feature>
<keyword evidence="3" id="KW-1185">Reference proteome</keyword>
<feature type="compositionally biased region" description="Low complexity" evidence="1">
    <location>
        <begin position="127"/>
        <end position="145"/>
    </location>
</feature>
<feature type="compositionally biased region" description="Low complexity" evidence="1">
    <location>
        <begin position="568"/>
        <end position="589"/>
    </location>
</feature>
<feature type="compositionally biased region" description="Pro residues" evidence="1">
    <location>
        <begin position="358"/>
        <end position="369"/>
    </location>
</feature>
<evidence type="ECO:0000313" key="2">
    <source>
        <dbReference type="EMBL" id="RSH81376.1"/>
    </source>
</evidence>
<evidence type="ECO:0000256" key="1">
    <source>
        <dbReference type="SAM" id="MobiDB-lite"/>
    </source>
</evidence>
<dbReference type="GO" id="GO:0030036">
    <property type="term" value="P:actin cytoskeleton organization"/>
    <property type="evidence" value="ECO:0007669"/>
    <property type="project" value="TreeGrafter"/>
</dbReference>
<organism evidence="2 3">
    <name type="scientific">Saitozyma podzolica</name>
    <dbReference type="NCBI Taxonomy" id="1890683"/>
    <lineage>
        <taxon>Eukaryota</taxon>
        <taxon>Fungi</taxon>
        <taxon>Dikarya</taxon>
        <taxon>Basidiomycota</taxon>
        <taxon>Agaricomycotina</taxon>
        <taxon>Tremellomycetes</taxon>
        <taxon>Tremellales</taxon>
        <taxon>Trimorphomycetaceae</taxon>
        <taxon>Saitozyma</taxon>
    </lineage>
</organism>
<proteinExistence type="predicted"/>
<feature type="compositionally biased region" description="Polar residues" evidence="1">
    <location>
        <begin position="176"/>
        <end position="188"/>
    </location>
</feature>
<feature type="compositionally biased region" description="Low complexity" evidence="1">
    <location>
        <begin position="267"/>
        <end position="277"/>
    </location>
</feature>
<dbReference type="PANTHER" id="PTHR12751">
    <property type="entry name" value="PHOSPHATASE AND ACTIN REGULATOR PHACTR"/>
    <property type="match status" value="1"/>
</dbReference>
<feature type="compositionally biased region" description="Polar residues" evidence="1">
    <location>
        <begin position="326"/>
        <end position="345"/>
    </location>
</feature>
<feature type="compositionally biased region" description="Low complexity" evidence="1">
    <location>
        <begin position="166"/>
        <end position="175"/>
    </location>
</feature>
<protein>
    <recommendedName>
        <fullName evidence="4">Bud neck involved protein</fullName>
    </recommendedName>
</protein>
<dbReference type="AlphaFoldDB" id="A0A427XR92"/>
<feature type="region of interest" description="Disordered" evidence="1">
    <location>
        <begin position="660"/>
        <end position="700"/>
    </location>
</feature>
<evidence type="ECO:0008006" key="4">
    <source>
        <dbReference type="Google" id="ProtNLM"/>
    </source>
</evidence>
<feature type="compositionally biased region" description="Low complexity" evidence="1">
    <location>
        <begin position="346"/>
        <end position="357"/>
    </location>
</feature>
<feature type="compositionally biased region" description="Basic residues" evidence="1">
    <location>
        <begin position="470"/>
        <end position="480"/>
    </location>
</feature>
<feature type="region of interest" description="Disordered" evidence="1">
    <location>
        <begin position="73"/>
        <end position="409"/>
    </location>
</feature>
<gene>
    <name evidence="2" type="ORF">EHS25_006908</name>
</gene>